<dbReference type="OrthoDB" id="4230779at2"/>
<keyword evidence="1" id="KW-0560">Oxidoreductase</keyword>
<dbReference type="Gene3D" id="3.30.9.30">
    <property type="match status" value="1"/>
</dbReference>
<dbReference type="GO" id="GO:0004497">
    <property type="term" value="F:monooxygenase activity"/>
    <property type="evidence" value="ECO:0007669"/>
    <property type="project" value="UniProtKB-KW"/>
</dbReference>
<dbReference type="InterPro" id="IPR036188">
    <property type="entry name" value="FAD/NAD-bd_sf"/>
</dbReference>
<dbReference type="SUPFAM" id="SSF51905">
    <property type="entry name" value="FAD/NAD(P)-binding domain"/>
    <property type="match status" value="1"/>
</dbReference>
<sequence length="417" mass="45511">MTVLIAGAGIAGLTLGLSLHQVGIPFHIYEAVEDIRPLGVGINLQSLATRELFELGLEDALDKVGLRTREVGYFTAQGQEIWREPRGTYAGNTWPQYSIHRGGLQMALLEALMERAGPEVLTMGAAVTGWREVDGGVEVTLTNRKTDMVTGTVTGDVLIAADGINSLLRAGFYPDEGPAVWGGTMMWRGVTRGPKFLTGRSMAMVGNKACKFVCYPIGDTEDGGSLINWIADLELPADYDWLSQDWNRAGNRADFAHRFEGWKFDWIDIPKIIADADGIWEFPMVDRNPLPQWSFGPVTLLGDAAHAMYPIGSNGASQGIIDARVLARELRDHGVGQGALQSYDDIRREAVNAVVLANRGDGPDRILDIVADRAPNGFDDIETVMPLAERQAFADRYKAVTGMTIEELNKRPAIIAV</sequence>
<dbReference type="RefSeq" id="WP_118942655.1">
    <property type="nucleotide sequence ID" value="NZ_CP032125.1"/>
</dbReference>
<feature type="domain" description="FAD-binding" evidence="3">
    <location>
        <begin position="2"/>
        <end position="170"/>
    </location>
</feature>
<dbReference type="SUPFAM" id="SSF54373">
    <property type="entry name" value="FAD-linked reductases, C-terminal domain"/>
    <property type="match status" value="1"/>
</dbReference>
<dbReference type="GO" id="GO:0071949">
    <property type="term" value="F:FAD binding"/>
    <property type="evidence" value="ECO:0007669"/>
    <property type="project" value="InterPro"/>
</dbReference>
<dbReference type="InterPro" id="IPR002938">
    <property type="entry name" value="FAD-bd"/>
</dbReference>
<evidence type="ECO:0000259" key="3">
    <source>
        <dbReference type="Pfam" id="PF01494"/>
    </source>
</evidence>
<dbReference type="PANTHER" id="PTHR13789:SF268">
    <property type="entry name" value="5-METHYLPHENAZINE-1-CARBOXYLATE 1-MONOOXYGENASE"/>
    <property type="match status" value="1"/>
</dbReference>
<dbReference type="PANTHER" id="PTHR13789">
    <property type="entry name" value="MONOOXYGENASE"/>
    <property type="match status" value="1"/>
</dbReference>
<accession>A0A347UGM1</accession>
<dbReference type="Gene3D" id="3.50.50.60">
    <property type="entry name" value="FAD/NAD(P)-binding domain"/>
    <property type="match status" value="1"/>
</dbReference>
<organism evidence="4 5">
    <name type="scientific">Profundibacter amoris</name>
    <dbReference type="NCBI Taxonomy" id="2171755"/>
    <lineage>
        <taxon>Bacteria</taxon>
        <taxon>Pseudomonadati</taxon>
        <taxon>Pseudomonadota</taxon>
        <taxon>Alphaproteobacteria</taxon>
        <taxon>Rhodobacterales</taxon>
        <taxon>Paracoccaceae</taxon>
        <taxon>Profundibacter</taxon>
    </lineage>
</organism>
<dbReference type="Proteomes" id="UP000261704">
    <property type="component" value="Chromosome"/>
</dbReference>
<gene>
    <name evidence="4" type="ORF">BAR1_08670</name>
</gene>
<evidence type="ECO:0000313" key="4">
    <source>
        <dbReference type="EMBL" id="AXX97999.1"/>
    </source>
</evidence>
<dbReference type="NCBIfam" id="NF005720">
    <property type="entry name" value="PRK07538.1"/>
    <property type="match status" value="1"/>
</dbReference>
<reference evidence="4 5" key="1">
    <citation type="submission" date="2018-09" db="EMBL/GenBank/DDBJ databases">
        <title>Profundibacter amoris BAR1 gen. nov., sp. nov., a new member of the Roseobacter clade isolated at Lokis Castle Vent Field on the Arctic Mid-Oceanic Ridge.</title>
        <authorList>
            <person name="Le Moine Bauer S."/>
            <person name="Sjoeberg A.G."/>
            <person name="L'Haridon S."/>
            <person name="Stokke R."/>
            <person name="Roalkvam I."/>
            <person name="Steen I.H."/>
            <person name="Dahle H."/>
        </authorList>
    </citation>
    <scope>NUCLEOTIDE SEQUENCE [LARGE SCALE GENOMIC DNA]</scope>
    <source>
        <strain evidence="4 5">BAR1</strain>
    </source>
</reference>
<dbReference type="KEGG" id="pamo:BAR1_08670"/>
<feature type="domain" description="FAD-binding" evidence="3">
    <location>
        <begin position="290"/>
        <end position="355"/>
    </location>
</feature>
<evidence type="ECO:0000313" key="5">
    <source>
        <dbReference type="Proteomes" id="UP000261704"/>
    </source>
</evidence>
<keyword evidence="2" id="KW-0503">Monooxygenase</keyword>
<evidence type="ECO:0000256" key="1">
    <source>
        <dbReference type="ARBA" id="ARBA00023002"/>
    </source>
</evidence>
<dbReference type="EMBL" id="CP032125">
    <property type="protein sequence ID" value="AXX97999.1"/>
    <property type="molecule type" value="Genomic_DNA"/>
</dbReference>
<name>A0A347UGM1_9RHOB</name>
<dbReference type="InterPro" id="IPR050493">
    <property type="entry name" value="FAD-dep_Monooxygenase_BioMet"/>
</dbReference>
<proteinExistence type="predicted"/>
<dbReference type="Pfam" id="PF01494">
    <property type="entry name" value="FAD_binding_3"/>
    <property type="match status" value="2"/>
</dbReference>
<keyword evidence="5" id="KW-1185">Reference proteome</keyword>
<dbReference type="PRINTS" id="PR00420">
    <property type="entry name" value="RNGMNOXGNASE"/>
</dbReference>
<protein>
    <submittedName>
        <fullName evidence="4">Flavin-dependent oxidoreductase</fullName>
    </submittedName>
</protein>
<dbReference type="AlphaFoldDB" id="A0A347UGM1"/>
<evidence type="ECO:0000256" key="2">
    <source>
        <dbReference type="ARBA" id="ARBA00023033"/>
    </source>
</evidence>